<dbReference type="PROSITE" id="PS50893">
    <property type="entry name" value="ABC_TRANSPORTER_2"/>
    <property type="match status" value="1"/>
</dbReference>
<feature type="domain" description="ABC transporter" evidence="4">
    <location>
        <begin position="2"/>
        <end position="230"/>
    </location>
</feature>
<evidence type="ECO:0000256" key="2">
    <source>
        <dbReference type="ARBA" id="ARBA00022741"/>
    </source>
</evidence>
<evidence type="ECO:0000313" key="6">
    <source>
        <dbReference type="Proteomes" id="UP000243820"/>
    </source>
</evidence>
<dbReference type="InterPro" id="IPR003439">
    <property type="entry name" value="ABC_transporter-like_ATP-bd"/>
</dbReference>
<dbReference type="InterPro" id="IPR003593">
    <property type="entry name" value="AAA+_ATPase"/>
</dbReference>
<dbReference type="AlphaFoldDB" id="A0AAX0Q797"/>
<dbReference type="InterPro" id="IPR051782">
    <property type="entry name" value="ABC_Transporter_VariousFunc"/>
</dbReference>
<dbReference type="SMART" id="SM00382">
    <property type="entry name" value="AAA"/>
    <property type="match status" value="1"/>
</dbReference>
<evidence type="ECO:0000256" key="3">
    <source>
        <dbReference type="ARBA" id="ARBA00022840"/>
    </source>
</evidence>
<comment type="caution">
    <text evidence="5">The sequence shown here is derived from an EMBL/GenBank/DDBJ whole genome shotgun (WGS) entry which is preliminary data.</text>
</comment>
<keyword evidence="1" id="KW-0813">Transport</keyword>
<gene>
    <name evidence="5" type="ORF">ASJ83_03305</name>
</gene>
<accession>A0AAX0Q797</accession>
<dbReference type="Proteomes" id="UP000243820">
    <property type="component" value="Unassembled WGS sequence"/>
</dbReference>
<proteinExistence type="predicted"/>
<dbReference type="GO" id="GO:0005524">
    <property type="term" value="F:ATP binding"/>
    <property type="evidence" value="ECO:0007669"/>
    <property type="project" value="UniProtKB-KW"/>
</dbReference>
<dbReference type="Gene3D" id="3.40.50.300">
    <property type="entry name" value="P-loop containing nucleotide triphosphate hydrolases"/>
    <property type="match status" value="1"/>
</dbReference>
<name>A0AAX0Q797_9EURY</name>
<sequence>MSDAICVEKLCKQYPDFSLQDVSFCLPKGSIMGFIGENGAGKTTTIKTMLGIAKKTGGSVKLFGLDFADHEKEIKSRIGVVFDECSFHDTLTAADVAKILGKIYADWDDPLYLRYLRQFGLPEKKKIKEYSRGMKMKLSIAAALSHHPDLLILDEPTSGLDPVVREEILDIFLEFIQDEEHAILLSSHITSDLDKIADYLTFIHEGKIVLSKSKDELLEDLGILKCSREEFDALDKKSFLTCRTNQFGCEVLIKDKKEFIVRHPEMIVDPVSTESVMLMYARGTAV</sequence>
<organism evidence="5 6">
    <name type="scientific">Methanocorpusculum parvum</name>
    <dbReference type="NCBI Taxonomy" id="2193"/>
    <lineage>
        <taxon>Archaea</taxon>
        <taxon>Methanobacteriati</taxon>
        <taxon>Methanobacteriota</taxon>
        <taxon>Stenosarchaea group</taxon>
        <taxon>Methanomicrobia</taxon>
        <taxon>Methanomicrobiales</taxon>
        <taxon>Methanocorpusculaceae</taxon>
        <taxon>Methanocorpusculum</taxon>
    </lineage>
</organism>
<protein>
    <submittedName>
        <fullName evidence="5">ABC transporter</fullName>
    </submittedName>
</protein>
<dbReference type="PANTHER" id="PTHR42939">
    <property type="entry name" value="ABC TRANSPORTER ATP-BINDING PROTEIN ALBC-RELATED"/>
    <property type="match status" value="1"/>
</dbReference>
<dbReference type="PANTHER" id="PTHR42939:SF3">
    <property type="entry name" value="ABC TRANSPORTER ATP-BINDING COMPONENT"/>
    <property type="match status" value="1"/>
</dbReference>
<reference evidence="5 6" key="1">
    <citation type="journal article" date="2017" name="BMC Genomics">
        <title>Genomic analysis of methanogenic archaea reveals a shift towards energy conservation.</title>
        <authorList>
            <person name="Gilmore S.P."/>
            <person name="Henske J.K."/>
            <person name="Sexton J.A."/>
            <person name="Solomon K.V."/>
            <person name="Seppala S."/>
            <person name="Yoo J.I."/>
            <person name="Huyett L.M."/>
            <person name="Pressman A."/>
            <person name="Cogan J.Z."/>
            <person name="Kivenson V."/>
            <person name="Peng X."/>
            <person name="Tan Y."/>
            <person name="Valentine D.L."/>
            <person name="O'Malley M.A."/>
        </authorList>
    </citation>
    <scope>NUCLEOTIDE SEQUENCE [LARGE SCALE GENOMIC DNA]</scope>
    <source>
        <strain evidence="5 6">XII</strain>
    </source>
</reference>
<dbReference type="RefSeq" id="WP_095642516.1">
    <property type="nucleotide sequence ID" value="NZ_LMVO01000045.1"/>
</dbReference>
<evidence type="ECO:0000256" key="1">
    <source>
        <dbReference type="ARBA" id="ARBA00022448"/>
    </source>
</evidence>
<dbReference type="CDD" id="cd03230">
    <property type="entry name" value="ABC_DR_subfamily_A"/>
    <property type="match status" value="1"/>
</dbReference>
<evidence type="ECO:0000259" key="4">
    <source>
        <dbReference type="PROSITE" id="PS50893"/>
    </source>
</evidence>
<keyword evidence="2" id="KW-0547">Nucleotide-binding</keyword>
<dbReference type="SUPFAM" id="SSF52540">
    <property type="entry name" value="P-loop containing nucleoside triphosphate hydrolases"/>
    <property type="match status" value="1"/>
</dbReference>
<keyword evidence="6" id="KW-1185">Reference proteome</keyword>
<evidence type="ECO:0000313" key="5">
    <source>
        <dbReference type="EMBL" id="PAV08606.1"/>
    </source>
</evidence>
<keyword evidence="3" id="KW-0067">ATP-binding</keyword>
<dbReference type="EMBL" id="LMVO01000045">
    <property type="protein sequence ID" value="PAV08606.1"/>
    <property type="molecule type" value="Genomic_DNA"/>
</dbReference>
<dbReference type="GO" id="GO:0016887">
    <property type="term" value="F:ATP hydrolysis activity"/>
    <property type="evidence" value="ECO:0007669"/>
    <property type="project" value="InterPro"/>
</dbReference>
<dbReference type="InterPro" id="IPR027417">
    <property type="entry name" value="P-loop_NTPase"/>
</dbReference>
<dbReference type="Pfam" id="PF00005">
    <property type="entry name" value="ABC_tran"/>
    <property type="match status" value="1"/>
</dbReference>